<protein>
    <submittedName>
        <fullName evidence="4">Hydrogenase expression/formation protein HypE</fullName>
    </submittedName>
</protein>
<comment type="similarity">
    <text evidence="1">Belongs to the HypE family.</text>
</comment>
<dbReference type="SUPFAM" id="SSF56042">
    <property type="entry name" value="PurM C-terminal domain-like"/>
    <property type="match status" value="1"/>
</dbReference>
<keyword evidence="5" id="KW-1185">Reference proteome</keyword>
<gene>
    <name evidence="4" type="ordered locus">Ferp_1801</name>
</gene>
<evidence type="ECO:0000259" key="2">
    <source>
        <dbReference type="Pfam" id="PF00586"/>
    </source>
</evidence>
<dbReference type="Pfam" id="PF02769">
    <property type="entry name" value="AIRS_C"/>
    <property type="match status" value="1"/>
</dbReference>
<dbReference type="InterPro" id="IPR036676">
    <property type="entry name" value="PurM-like_C_sf"/>
</dbReference>
<feature type="domain" description="PurM-like C-terminal" evidence="3">
    <location>
        <begin position="174"/>
        <end position="321"/>
    </location>
</feature>
<dbReference type="InterPro" id="IPR036921">
    <property type="entry name" value="PurM-like_N_sf"/>
</dbReference>
<dbReference type="STRING" id="589924.Ferp_1801"/>
<dbReference type="OrthoDB" id="31494at2157"/>
<dbReference type="HOGENOM" id="CLU_049733_0_0_2"/>
<proteinExistence type="inferred from homology"/>
<dbReference type="SUPFAM" id="SSF55326">
    <property type="entry name" value="PurM N-terminal domain-like"/>
    <property type="match status" value="1"/>
</dbReference>
<dbReference type="PaxDb" id="589924-Ferp_1801"/>
<evidence type="ECO:0000313" key="5">
    <source>
        <dbReference type="Proteomes" id="UP000002613"/>
    </source>
</evidence>
<dbReference type="Gene3D" id="3.30.1330.10">
    <property type="entry name" value="PurM-like, N-terminal domain"/>
    <property type="match status" value="1"/>
</dbReference>
<organism evidence="4 5">
    <name type="scientific">Ferroglobus placidus (strain DSM 10642 / AEDII12DO)</name>
    <dbReference type="NCBI Taxonomy" id="589924"/>
    <lineage>
        <taxon>Archaea</taxon>
        <taxon>Methanobacteriati</taxon>
        <taxon>Methanobacteriota</taxon>
        <taxon>Archaeoglobi</taxon>
        <taxon>Archaeoglobales</taxon>
        <taxon>Archaeoglobaceae</taxon>
        <taxon>Ferroglobus</taxon>
    </lineage>
</organism>
<dbReference type="PANTHER" id="PTHR30303:SF0">
    <property type="entry name" value="CARBAMOYL DEHYDRATASE HYPE"/>
    <property type="match status" value="1"/>
</dbReference>
<dbReference type="CDD" id="cd02197">
    <property type="entry name" value="HypE"/>
    <property type="match status" value="1"/>
</dbReference>
<dbReference type="KEGG" id="fpl:Ferp_1801"/>
<evidence type="ECO:0000313" key="4">
    <source>
        <dbReference type="EMBL" id="ADC65944.1"/>
    </source>
</evidence>
<feature type="domain" description="PurM-like N-terminal" evidence="2">
    <location>
        <begin position="46"/>
        <end position="145"/>
    </location>
</feature>
<name>D3RZN1_FERPA</name>
<dbReference type="Proteomes" id="UP000002613">
    <property type="component" value="Chromosome"/>
</dbReference>
<dbReference type="Gene3D" id="3.90.650.10">
    <property type="entry name" value="PurM-like C-terminal domain"/>
    <property type="match status" value="1"/>
</dbReference>
<dbReference type="PANTHER" id="PTHR30303">
    <property type="entry name" value="HYDROGENASE ISOENZYMES FORMATION PROTEIN HYPE"/>
    <property type="match status" value="1"/>
</dbReference>
<dbReference type="GO" id="GO:0051604">
    <property type="term" value="P:protein maturation"/>
    <property type="evidence" value="ECO:0007669"/>
    <property type="project" value="TreeGrafter"/>
</dbReference>
<dbReference type="GeneID" id="8779329"/>
<dbReference type="InterPro" id="IPR011854">
    <property type="entry name" value="HypE"/>
</dbReference>
<dbReference type="eggNOG" id="arCOG00636">
    <property type="taxonomic scope" value="Archaea"/>
</dbReference>
<reference evidence="4 5" key="2">
    <citation type="journal article" date="2011" name="Stand. Genomic Sci.">
        <title>Complete genome sequence of Ferroglobus placidus AEDII12DO.</title>
        <authorList>
            <person name="Anderson I."/>
            <person name="Risso C."/>
            <person name="Holmes D."/>
            <person name="Lucas S."/>
            <person name="Copeland A."/>
            <person name="Lapidus A."/>
            <person name="Cheng J.F."/>
            <person name="Bruce D."/>
            <person name="Goodwin L."/>
            <person name="Pitluck S."/>
            <person name="Saunders E."/>
            <person name="Brettin T."/>
            <person name="Detter J.C."/>
            <person name="Han C."/>
            <person name="Tapia R."/>
            <person name="Larimer F."/>
            <person name="Land M."/>
            <person name="Hauser L."/>
            <person name="Woyke T."/>
            <person name="Lovley D."/>
            <person name="Kyrpides N."/>
            <person name="Ivanova N."/>
        </authorList>
    </citation>
    <scope>NUCLEOTIDE SEQUENCE [LARGE SCALE GENOMIC DNA]</scope>
    <source>
        <strain evidence="5">DSM 10642 / AEDII12DO</strain>
    </source>
</reference>
<evidence type="ECO:0000259" key="3">
    <source>
        <dbReference type="Pfam" id="PF02769"/>
    </source>
</evidence>
<dbReference type="AlphaFoldDB" id="D3RZN1"/>
<dbReference type="Pfam" id="PF00586">
    <property type="entry name" value="AIRS"/>
    <property type="match status" value="1"/>
</dbReference>
<dbReference type="EMBL" id="CP001899">
    <property type="protein sequence ID" value="ADC65944.1"/>
    <property type="molecule type" value="Genomic_DNA"/>
</dbReference>
<sequence length="344" mass="37888">MIVRREDGAGGKYMSEFLKKYVFPKISSKAGEIALEDMEDSADFSENFVLTTDSYTVKPPLFRGGSIGSLAVCGTANDLAVVGAKPSYMSLSLIVQEGFEIEKLERIMEDISKAKDEVGVKVITGDTKVVEANIEIFINTTGVGERSEELEENLEAVRSYREYPFRWIRDKGAKEGEAVIVSGNVAEHGLTILLERESLNFEIDVSSDVYPVWKFVRKALKVGGITSMKDPTRGGLANALNEIAEKSGVGILVEEEKIPIREDVKFVCETLGIDPLSMANEGKVVMTVVKDLADEVLQVLKKFDENAEIIGYTTKEFSEVVMKTRIGTMKVVPPPVMDPVPRVC</sequence>
<accession>D3RZN1</accession>
<dbReference type="InterPro" id="IPR010918">
    <property type="entry name" value="PurM-like_C_dom"/>
</dbReference>
<evidence type="ECO:0000256" key="1">
    <source>
        <dbReference type="ARBA" id="ARBA00006243"/>
    </source>
</evidence>
<dbReference type="InterPro" id="IPR016188">
    <property type="entry name" value="PurM-like_N"/>
</dbReference>
<dbReference type="NCBIfam" id="TIGR02124">
    <property type="entry name" value="hypE"/>
    <property type="match status" value="1"/>
</dbReference>
<dbReference type="RefSeq" id="WP_012966283.1">
    <property type="nucleotide sequence ID" value="NC_013849.1"/>
</dbReference>
<dbReference type="PIRSF" id="PIRSF005644">
    <property type="entry name" value="Hdrgns_mtr_HypE"/>
    <property type="match status" value="1"/>
</dbReference>
<reference evidence="5" key="1">
    <citation type="submission" date="2010-02" db="EMBL/GenBank/DDBJ databases">
        <title>Complete sequence of Ferroglobus placidus DSM 10642.</title>
        <authorList>
            <consortium name="US DOE Joint Genome Institute"/>
            <person name="Lucas S."/>
            <person name="Copeland A."/>
            <person name="Lapidus A."/>
            <person name="Cheng J.-F."/>
            <person name="Bruce D."/>
            <person name="Goodwin L."/>
            <person name="Pitluck S."/>
            <person name="Saunders E."/>
            <person name="Brettin T."/>
            <person name="Detter J.C."/>
            <person name="Han C."/>
            <person name="Tapia R."/>
            <person name="Larimer F."/>
            <person name="Land M."/>
            <person name="Hauser L."/>
            <person name="Kyrpides N."/>
            <person name="Ivanova N."/>
            <person name="Holmes D."/>
            <person name="Lovley D."/>
            <person name="Kyrpides N."/>
            <person name="Anderson I.J."/>
            <person name="Woyke T."/>
        </authorList>
    </citation>
    <scope>NUCLEOTIDE SEQUENCE [LARGE SCALE GENOMIC DNA]</scope>
    <source>
        <strain evidence="5">DSM 10642 / AEDII12DO</strain>
    </source>
</reference>